<evidence type="ECO:0008006" key="3">
    <source>
        <dbReference type="Google" id="ProtNLM"/>
    </source>
</evidence>
<gene>
    <name evidence="1" type="ORF">COV10_03455</name>
</gene>
<dbReference type="AlphaFoldDB" id="A0A2H0RE51"/>
<reference evidence="1 2" key="1">
    <citation type="submission" date="2017-09" db="EMBL/GenBank/DDBJ databases">
        <title>Depth-based differentiation of microbial function through sediment-hosted aquifers and enrichment of novel symbionts in the deep terrestrial subsurface.</title>
        <authorList>
            <person name="Probst A.J."/>
            <person name="Ladd B."/>
            <person name="Jarett J.K."/>
            <person name="Geller-Mcgrath D.E."/>
            <person name="Sieber C.M."/>
            <person name="Emerson J.B."/>
            <person name="Anantharaman K."/>
            <person name="Thomas B.C."/>
            <person name="Malmstrom R."/>
            <person name="Stieglmeier M."/>
            <person name="Klingl A."/>
            <person name="Woyke T."/>
            <person name="Ryan C.M."/>
            <person name="Banfield J.F."/>
        </authorList>
    </citation>
    <scope>NUCLEOTIDE SEQUENCE [LARGE SCALE GENOMIC DNA]</scope>
    <source>
        <strain evidence="1">CG10_big_fil_rev_8_21_14_0_10_51_16</strain>
    </source>
</reference>
<sequence length="225" mass="26073">MAKPEIKKRAISLRRQGKSLGYIARVLNISKGTASYWCSDVNLSSEQKRALQEVQHEARSVALRNYFKKLARIRKDKHLIHEKEAQDDVRRFSQRDLLFVGLGLYWGEGYKKGNEELGFTNSDPVAILLYVKWLQKCYTVKTEDLILRLSINSLHTDRLPSVLRYWSLLLNIPLTQFTKSSLINVPARKKFLNHDEYYGTLRIKVRKGAGLRQRILASIKLLSTL</sequence>
<dbReference type="Proteomes" id="UP000228767">
    <property type="component" value="Unassembled WGS sequence"/>
</dbReference>
<dbReference type="EMBL" id="PCYI01000021">
    <property type="protein sequence ID" value="PIR44720.1"/>
    <property type="molecule type" value="Genomic_DNA"/>
</dbReference>
<protein>
    <recommendedName>
        <fullName evidence="3">Resolvase HTH domain-containing protein</fullName>
    </recommendedName>
</protein>
<comment type="caution">
    <text evidence="1">The sequence shown here is derived from an EMBL/GenBank/DDBJ whole genome shotgun (WGS) entry which is preliminary data.</text>
</comment>
<name>A0A2H0RE51_9BACT</name>
<proteinExistence type="predicted"/>
<evidence type="ECO:0000313" key="1">
    <source>
        <dbReference type="EMBL" id="PIR44720.1"/>
    </source>
</evidence>
<accession>A0A2H0RE51</accession>
<organism evidence="1 2">
    <name type="scientific">Candidatus Vogelbacteria bacterium CG10_big_fil_rev_8_21_14_0_10_51_16</name>
    <dbReference type="NCBI Taxonomy" id="1975045"/>
    <lineage>
        <taxon>Bacteria</taxon>
        <taxon>Candidatus Vogeliibacteriota</taxon>
    </lineage>
</organism>
<evidence type="ECO:0000313" key="2">
    <source>
        <dbReference type="Proteomes" id="UP000228767"/>
    </source>
</evidence>